<dbReference type="RefSeq" id="WP_170032231.1">
    <property type="nucleotide sequence ID" value="NZ_JABDTL010000001.1"/>
</dbReference>
<gene>
    <name evidence="10" type="ORF">HNQ61_003833</name>
</gene>
<comment type="catalytic activity">
    <reaction evidence="1">
        <text>ATP-independent breakage of single-stranded DNA, followed by passage and rejoining.</text>
        <dbReference type="EC" id="5.6.2.1"/>
    </reaction>
</comment>
<sequence length="342" mass="38415">MATRPPRARTAAKPKEKPWRRIGTPEEGFSYLRGDGKPLRSPSALARIQKLVIPPAWTDVQISPDPAAKVQVVGFDTAGRKQYRYHPDSVAKGSKRKYRKLLQYARSVPKLREETERHLSAEGLGRERVLALVVRLIMRGFFRIGSEQYAVANRTFGIATLQKKHLKIDGESLVFTYVGKKSIDQRIVVADTPLVEVMHEILTLPGKRLFQYVGEDGKTHPVTASEVNGYIKQILGAKYTSKDIRTWGGTVRMATILADLGPPSSEREAKKNVVLACKLVSTELGNTPAVCRSAYVHPAVIERYEQGKTIAPMMRESTRDDEEPGRYYPEEAALMRFLQKWG</sequence>
<evidence type="ECO:0000256" key="2">
    <source>
        <dbReference type="ARBA" id="ARBA00006645"/>
    </source>
</evidence>
<dbReference type="InterPro" id="IPR001631">
    <property type="entry name" value="TopoI"/>
</dbReference>
<evidence type="ECO:0000256" key="5">
    <source>
        <dbReference type="ARBA" id="ARBA00023125"/>
    </source>
</evidence>
<dbReference type="Proteomes" id="UP000582837">
    <property type="component" value="Unassembled WGS sequence"/>
</dbReference>
<name>A0A841H258_9BACT</name>
<feature type="compositionally biased region" description="Basic residues" evidence="7">
    <location>
        <begin position="1"/>
        <end position="12"/>
    </location>
</feature>
<dbReference type="GO" id="GO:0006265">
    <property type="term" value="P:DNA topological change"/>
    <property type="evidence" value="ECO:0007669"/>
    <property type="project" value="InterPro"/>
</dbReference>
<evidence type="ECO:0000313" key="11">
    <source>
        <dbReference type="Proteomes" id="UP000582837"/>
    </source>
</evidence>
<evidence type="ECO:0000313" key="10">
    <source>
        <dbReference type="EMBL" id="MBB6072171.1"/>
    </source>
</evidence>
<proteinExistence type="inferred from homology"/>
<evidence type="ECO:0000256" key="7">
    <source>
        <dbReference type="SAM" id="MobiDB-lite"/>
    </source>
</evidence>
<feature type="region of interest" description="Disordered" evidence="7">
    <location>
        <begin position="1"/>
        <end position="35"/>
    </location>
</feature>
<organism evidence="10 11">
    <name type="scientific">Longimicrobium terrae</name>
    <dbReference type="NCBI Taxonomy" id="1639882"/>
    <lineage>
        <taxon>Bacteria</taxon>
        <taxon>Pseudomonadati</taxon>
        <taxon>Gemmatimonadota</taxon>
        <taxon>Longimicrobiia</taxon>
        <taxon>Longimicrobiales</taxon>
        <taxon>Longimicrobiaceae</taxon>
        <taxon>Longimicrobium</taxon>
    </lineage>
</organism>
<comment type="caution">
    <text evidence="10">The sequence shown here is derived from an EMBL/GenBank/DDBJ whole genome shotgun (WGS) entry which is preliminary data.</text>
</comment>
<dbReference type="SUPFAM" id="SSF55869">
    <property type="entry name" value="DNA topoisomerase I domain"/>
    <property type="match status" value="1"/>
</dbReference>
<dbReference type="SUPFAM" id="SSF56349">
    <property type="entry name" value="DNA breaking-rejoining enzymes"/>
    <property type="match status" value="1"/>
</dbReference>
<dbReference type="PRINTS" id="PR00416">
    <property type="entry name" value="EUTPISMRASEI"/>
</dbReference>
<dbReference type="InterPro" id="IPR049331">
    <property type="entry name" value="Top1B_N_bact"/>
</dbReference>
<feature type="domain" description="DNA topoisomerase I catalytic core eukaryotic-type" evidence="8">
    <location>
        <begin position="94"/>
        <end position="306"/>
    </location>
</feature>
<dbReference type="EC" id="5.6.2.1" evidence="3"/>
<dbReference type="PROSITE" id="PS52038">
    <property type="entry name" value="TOPO_IB_2"/>
    <property type="match status" value="1"/>
</dbReference>
<keyword evidence="4" id="KW-0799">Topoisomerase</keyword>
<dbReference type="AlphaFoldDB" id="A0A841H258"/>
<dbReference type="Pfam" id="PF01028">
    <property type="entry name" value="Topoisom_I"/>
    <property type="match status" value="1"/>
</dbReference>
<reference evidence="10 11" key="1">
    <citation type="submission" date="2020-08" db="EMBL/GenBank/DDBJ databases">
        <title>Genomic Encyclopedia of Type Strains, Phase IV (KMG-IV): sequencing the most valuable type-strain genomes for metagenomic binning, comparative biology and taxonomic classification.</title>
        <authorList>
            <person name="Goeker M."/>
        </authorList>
    </citation>
    <scope>NUCLEOTIDE SEQUENCE [LARGE SCALE GENOMIC DNA]</scope>
    <source>
        <strain evidence="10 11">DSM 29007</strain>
    </source>
</reference>
<evidence type="ECO:0000259" key="8">
    <source>
        <dbReference type="Pfam" id="PF01028"/>
    </source>
</evidence>
<dbReference type="Pfam" id="PF21338">
    <property type="entry name" value="Top1B_N_bact"/>
    <property type="match status" value="1"/>
</dbReference>
<dbReference type="InterPro" id="IPR035447">
    <property type="entry name" value="DNA_topo_I_N_sf"/>
</dbReference>
<evidence type="ECO:0000256" key="3">
    <source>
        <dbReference type="ARBA" id="ARBA00012891"/>
    </source>
</evidence>
<dbReference type="InterPro" id="IPR013500">
    <property type="entry name" value="TopoI_cat_euk"/>
</dbReference>
<evidence type="ECO:0000256" key="1">
    <source>
        <dbReference type="ARBA" id="ARBA00000213"/>
    </source>
</evidence>
<dbReference type="Gene3D" id="1.10.132.120">
    <property type="match status" value="1"/>
</dbReference>
<evidence type="ECO:0000256" key="6">
    <source>
        <dbReference type="ARBA" id="ARBA00023235"/>
    </source>
</evidence>
<keyword evidence="6 10" id="KW-0413">Isomerase</keyword>
<dbReference type="EMBL" id="JACHIA010000013">
    <property type="protein sequence ID" value="MBB6072171.1"/>
    <property type="molecule type" value="Genomic_DNA"/>
</dbReference>
<keyword evidence="11" id="KW-1185">Reference proteome</keyword>
<feature type="domain" description="DNA topoisomerase IB N-terminal" evidence="9">
    <location>
        <begin position="28"/>
        <end position="76"/>
    </location>
</feature>
<dbReference type="InterPro" id="IPR014711">
    <property type="entry name" value="TopoI_cat_a-hlx-sub_euk"/>
</dbReference>
<keyword evidence="5" id="KW-0238">DNA-binding</keyword>
<protein>
    <recommendedName>
        <fullName evidence="3">DNA topoisomerase</fullName>
        <ecNumber evidence="3">5.6.2.1</ecNumber>
    </recommendedName>
</protein>
<accession>A0A841H258</accession>
<dbReference type="Gene3D" id="3.90.15.10">
    <property type="entry name" value="Topoisomerase I, Chain A, domain 3"/>
    <property type="match status" value="1"/>
</dbReference>
<evidence type="ECO:0000256" key="4">
    <source>
        <dbReference type="ARBA" id="ARBA00023029"/>
    </source>
</evidence>
<comment type="similarity">
    <text evidence="2">Belongs to the type IB topoisomerase family.</text>
</comment>
<evidence type="ECO:0000259" key="9">
    <source>
        <dbReference type="Pfam" id="PF21338"/>
    </source>
</evidence>
<dbReference type="GO" id="GO:0003917">
    <property type="term" value="F:DNA topoisomerase type I (single strand cut, ATP-independent) activity"/>
    <property type="evidence" value="ECO:0007669"/>
    <property type="project" value="UniProtKB-EC"/>
</dbReference>
<dbReference type="GO" id="GO:0003677">
    <property type="term" value="F:DNA binding"/>
    <property type="evidence" value="ECO:0007669"/>
    <property type="project" value="UniProtKB-KW"/>
</dbReference>
<dbReference type="Gene3D" id="3.30.66.10">
    <property type="entry name" value="DNA topoisomerase I domain"/>
    <property type="match status" value="1"/>
</dbReference>
<dbReference type="InterPro" id="IPR011010">
    <property type="entry name" value="DNA_brk_join_enz"/>
</dbReference>